<reference evidence="4" key="1">
    <citation type="journal article" date="2019" name="Int. J. Syst. Evol. Microbiol.">
        <title>The Global Catalogue of Microorganisms (GCM) 10K type strain sequencing project: providing services to taxonomists for standard genome sequencing and annotation.</title>
        <authorList>
            <consortium name="The Broad Institute Genomics Platform"/>
            <consortium name="The Broad Institute Genome Sequencing Center for Infectious Disease"/>
            <person name="Wu L."/>
            <person name="Ma J."/>
        </authorList>
    </citation>
    <scope>NUCLEOTIDE SEQUENCE [LARGE SCALE GENOMIC DNA]</scope>
    <source>
        <strain evidence="4">JCM 4586</strain>
    </source>
</reference>
<name>A0ABQ2Y8V1_9ACTN</name>
<dbReference type="PANTHER" id="PTHR30015">
    <property type="entry name" value="MRR RESTRICTION SYSTEM PROTEIN"/>
    <property type="match status" value="1"/>
</dbReference>
<dbReference type="InterPro" id="IPR052906">
    <property type="entry name" value="Type_IV_Methyl-Rstrct_Enzyme"/>
</dbReference>
<dbReference type="Pfam" id="PF04471">
    <property type="entry name" value="Mrr_cat"/>
    <property type="match status" value="1"/>
</dbReference>
<protein>
    <recommendedName>
        <fullName evidence="2">Restriction endonuclease type IV Mrr domain-containing protein</fullName>
    </recommendedName>
</protein>
<dbReference type="Gene3D" id="3.40.1350.10">
    <property type="match status" value="1"/>
</dbReference>
<evidence type="ECO:0000256" key="1">
    <source>
        <dbReference type="SAM" id="Phobius"/>
    </source>
</evidence>
<dbReference type="PANTHER" id="PTHR30015:SF6">
    <property type="entry name" value="SLL1429 PROTEIN"/>
    <property type="match status" value="1"/>
</dbReference>
<accession>A0ABQ2Y8V1</accession>
<feature type="domain" description="Restriction endonuclease type IV Mrr" evidence="2">
    <location>
        <begin position="99"/>
        <end position="214"/>
    </location>
</feature>
<sequence length="284" mass="31767">MVMYRPTATRRLAQRTQPLVFGVPVLRALAVTALAIVGTAAAVAFIVACLWLSDRHWVLATALSPALFLLACWGKERNDIREEWDRIRGPGLRLQLPDIDALHHREFEIAIRDLMRRDGFRAEQLGGANDDACDVRGVDPDGRVWALQCKHRRDGLRGAATGTPVLQQVKGTAGSVHKADFAVVVTNGRFSSNALTWGQTHGLHLVDRKKLGQWAADGRLLWEVLEKTPRPRNAPSRPRRPRGARRAAVRAAARRAVPLRRPGQPKTRLRKVLRMSVRGWRSRV</sequence>
<keyword evidence="1" id="KW-0812">Transmembrane</keyword>
<comment type="caution">
    <text evidence="3">The sequence shown here is derived from an EMBL/GenBank/DDBJ whole genome shotgun (WGS) entry which is preliminary data.</text>
</comment>
<dbReference type="InterPro" id="IPR011335">
    <property type="entry name" value="Restrct_endonuc-II-like"/>
</dbReference>
<proteinExistence type="predicted"/>
<dbReference type="InterPro" id="IPR007560">
    <property type="entry name" value="Restrct_endonuc_IV_Mrr"/>
</dbReference>
<organism evidence="3 4">
    <name type="scientific">Streptomyces hiroshimensis</name>
    <dbReference type="NCBI Taxonomy" id="66424"/>
    <lineage>
        <taxon>Bacteria</taxon>
        <taxon>Bacillati</taxon>
        <taxon>Actinomycetota</taxon>
        <taxon>Actinomycetes</taxon>
        <taxon>Kitasatosporales</taxon>
        <taxon>Streptomycetaceae</taxon>
        <taxon>Streptomyces</taxon>
    </lineage>
</organism>
<keyword evidence="1" id="KW-0472">Membrane</keyword>
<feature type="transmembrane region" description="Helical" evidence="1">
    <location>
        <begin position="57"/>
        <end position="74"/>
    </location>
</feature>
<feature type="transmembrane region" description="Helical" evidence="1">
    <location>
        <begin position="21"/>
        <end position="51"/>
    </location>
</feature>
<dbReference type="SUPFAM" id="SSF52980">
    <property type="entry name" value="Restriction endonuclease-like"/>
    <property type="match status" value="1"/>
</dbReference>
<evidence type="ECO:0000259" key="2">
    <source>
        <dbReference type="Pfam" id="PF04471"/>
    </source>
</evidence>
<keyword evidence="1" id="KW-1133">Transmembrane helix</keyword>
<keyword evidence="4" id="KW-1185">Reference proteome</keyword>
<evidence type="ECO:0000313" key="3">
    <source>
        <dbReference type="EMBL" id="GGX75989.1"/>
    </source>
</evidence>
<dbReference type="EMBL" id="BMUT01000003">
    <property type="protein sequence ID" value="GGX75989.1"/>
    <property type="molecule type" value="Genomic_DNA"/>
</dbReference>
<evidence type="ECO:0000313" key="4">
    <source>
        <dbReference type="Proteomes" id="UP000659223"/>
    </source>
</evidence>
<gene>
    <name evidence="3" type="ORF">GCM10010324_21920</name>
</gene>
<dbReference type="InterPro" id="IPR011856">
    <property type="entry name" value="tRNA_endonuc-like_dom_sf"/>
</dbReference>
<dbReference type="Proteomes" id="UP000659223">
    <property type="component" value="Unassembled WGS sequence"/>
</dbReference>